<name>A0A1U9JX88_9BURK</name>
<dbReference type="Proteomes" id="UP000189369">
    <property type="component" value="Chromosome"/>
</dbReference>
<evidence type="ECO:0000256" key="1">
    <source>
        <dbReference type="ARBA" id="ARBA00004514"/>
    </source>
</evidence>
<evidence type="ECO:0000256" key="5">
    <source>
        <dbReference type="ARBA" id="ARBA00093797"/>
    </source>
</evidence>
<dbReference type="Gene3D" id="1.20.58.380">
    <property type="entry name" value="Flagellar protein flit"/>
    <property type="match status" value="1"/>
</dbReference>
<evidence type="ECO:0000313" key="8">
    <source>
        <dbReference type="Proteomes" id="UP000189369"/>
    </source>
</evidence>
<keyword evidence="7" id="KW-0966">Cell projection</keyword>
<keyword evidence="7" id="KW-0969">Cilium</keyword>
<dbReference type="EMBL" id="CP019697">
    <property type="protein sequence ID" value="AQS50361.1"/>
    <property type="molecule type" value="Genomic_DNA"/>
</dbReference>
<reference evidence="6 8" key="1">
    <citation type="submission" date="2017-01" db="EMBL/GenBank/DDBJ databases">
        <title>Complete Genome Sequence of Paenalcaligenes hominis, Isolated from a paraplegic Patient with neurogenic bladder.</title>
        <authorList>
            <person name="Mukhopadhyay R."/>
            <person name="Joaquin J."/>
            <person name="Hogue R."/>
            <person name="Kilaru A."/>
            <person name="Jospin G."/>
            <person name="Mars K."/>
            <person name="Eisen J.A."/>
            <person name="Chaturvedi V."/>
        </authorList>
    </citation>
    <scope>NUCLEOTIDE SEQUENCE [LARGE SCALE GENOMIC DNA]</scope>
    <source>
        <strain evidence="6 8">15S00501</strain>
    </source>
</reference>
<dbReference type="OrthoDB" id="8687480at2"/>
<keyword evidence="2" id="KW-0963">Cytoplasm</keyword>
<evidence type="ECO:0000313" key="9">
    <source>
        <dbReference type="Proteomes" id="UP000783934"/>
    </source>
</evidence>
<evidence type="ECO:0000313" key="6">
    <source>
        <dbReference type="EMBL" id="AQS50361.1"/>
    </source>
</evidence>
<dbReference type="InterPro" id="IPR008622">
    <property type="entry name" value="FliT"/>
</dbReference>
<dbReference type="Pfam" id="PF05400">
    <property type="entry name" value="FliT"/>
    <property type="match status" value="1"/>
</dbReference>
<dbReference type="AlphaFoldDB" id="A0A1U9JX88"/>
<accession>A0A1U9JX88</accession>
<evidence type="ECO:0000256" key="2">
    <source>
        <dbReference type="ARBA" id="ARBA00022490"/>
    </source>
</evidence>
<keyword evidence="4" id="KW-0143">Chaperone</keyword>
<evidence type="ECO:0000313" key="7">
    <source>
        <dbReference type="EMBL" id="NJB65945.1"/>
    </source>
</evidence>
<keyword evidence="7" id="KW-0282">Flagellum</keyword>
<dbReference type="RefSeq" id="WP_077732901.1">
    <property type="nucleotide sequence ID" value="NZ_BMCQ01000005.1"/>
</dbReference>
<protein>
    <recommendedName>
        <fullName evidence="5">Flagellar protein FliT</fullName>
    </recommendedName>
</protein>
<dbReference type="KEGG" id="phn:PAEH1_00250"/>
<dbReference type="STRING" id="643674.PAEH1_00250"/>
<gene>
    <name evidence="7" type="ORF">GGR41_002200</name>
    <name evidence="6" type="ORF">PAEH1_00250</name>
</gene>
<keyword evidence="9" id="KW-1185">Reference proteome</keyword>
<comment type="subcellular location">
    <subcellularLocation>
        <location evidence="1">Cytoplasm</location>
        <location evidence="1">Cytosol</location>
    </subcellularLocation>
</comment>
<evidence type="ECO:0000256" key="4">
    <source>
        <dbReference type="ARBA" id="ARBA00023186"/>
    </source>
</evidence>
<proteinExistence type="predicted"/>
<keyword evidence="3" id="KW-1005">Bacterial flagellum biogenesis</keyword>
<sequence>MPSSPSVTLQQYQVIADLSHRMLDEARRQQWGQVIALSQEYVQAVEQLKALNELNNAERHARRDLLTKILEDDAEIRLLAEPELRRLGHILGDMKRQQSVVNAYCSPTYSA</sequence>
<dbReference type="Proteomes" id="UP000783934">
    <property type="component" value="Unassembled WGS sequence"/>
</dbReference>
<dbReference type="GO" id="GO:0044781">
    <property type="term" value="P:bacterial-type flagellum organization"/>
    <property type="evidence" value="ECO:0007669"/>
    <property type="project" value="UniProtKB-KW"/>
</dbReference>
<organism evidence="6 8">
    <name type="scientific">Paenalcaligenes hominis</name>
    <dbReference type="NCBI Taxonomy" id="643674"/>
    <lineage>
        <taxon>Bacteria</taxon>
        <taxon>Pseudomonadati</taxon>
        <taxon>Pseudomonadota</taxon>
        <taxon>Betaproteobacteria</taxon>
        <taxon>Burkholderiales</taxon>
        <taxon>Alcaligenaceae</taxon>
        <taxon>Paenalcaligenes</taxon>
    </lineage>
</organism>
<reference evidence="7 9" key="2">
    <citation type="submission" date="2020-03" db="EMBL/GenBank/DDBJ databases">
        <title>Genomic Encyclopedia of Type Strains, Phase IV (KMG-IV): sequencing the most valuable type-strain genomes for metagenomic binning, comparative biology and taxonomic classification.</title>
        <authorList>
            <person name="Goeker M."/>
        </authorList>
    </citation>
    <scope>NUCLEOTIDE SEQUENCE [LARGE SCALE GENOMIC DNA]</scope>
    <source>
        <strain evidence="7 9">DSM 26613</strain>
    </source>
</reference>
<evidence type="ECO:0000256" key="3">
    <source>
        <dbReference type="ARBA" id="ARBA00022795"/>
    </source>
</evidence>
<dbReference type="EMBL" id="JAATIZ010000004">
    <property type="protein sequence ID" value="NJB65945.1"/>
    <property type="molecule type" value="Genomic_DNA"/>
</dbReference>